<keyword evidence="2" id="KW-1185">Reference proteome</keyword>
<reference evidence="1 2" key="1">
    <citation type="journal article" date="2023" name="Hortic Res">
        <title>Pangenome of water caltrop reveals structural variations and asymmetric subgenome divergence after allopolyploidization.</title>
        <authorList>
            <person name="Zhang X."/>
            <person name="Chen Y."/>
            <person name="Wang L."/>
            <person name="Yuan Y."/>
            <person name="Fang M."/>
            <person name="Shi L."/>
            <person name="Lu R."/>
            <person name="Comes H.P."/>
            <person name="Ma Y."/>
            <person name="Chen Y."/>
            <person name="Huang G."/>
            <person name="Zhou Y."/>
            <person name="Zheng Z."/>
            <person name="Qiu Y."/>
        </authorList>
    </citation>
    <scope>NUCLEOTIDE SEQUENCE [LARGE SCALE GENOMIC DNA]</scope>
    <source>
        <tissue evidence="1">Roots</tissue>
    </source>
</reference>
<dbReference type="AlphaFoldDB" id="A0AAN7PPH2"/>
<proteinExistence type="predicted"/>
<gene>
    <name evidence="1" type="ORF">SAY87_020617</name>
</gene>
<evidence type="ECO:0000313" key="1">
    <source>
        <dbReference type="EMBL" id="KAK4751819.1"/>
    </source>
</evidence>
<evidence type="ECO:0000313" key="2">
    <source>
        <dbReference type="Proteomes" id="UP001345219"/>
    </source>
</evidence>
<dbReference type="Proteomes" id="UP001345219">
    <property type="component" value="Chromosome 16"/>
</dbReference>
<accession>A0AAN7PPH2</accession>
<name>A0AAN7PPH2_9MYRT</name>
<sequence>MSKEIDSTVSVTLSWNLPPQSFLHLLLRCCGRVFAAAMEEADVVLEHPQCTRAGSAILPRKRVRDKKASFNLGIGVEKRGREREKRSWGLHLWRLSTE</sequence>
<comment type="caution">
    <text evidence="1">The sequence shown here is derived from an EMBL/GenBank/DDBJ whole genome shotgun (WGS) entry which is preliminary data.</text>
</comment>
<dbReference type="EMBL" id="JAXIOK010000016">
    <property type="protein sequence ID" value="KAK4751819.1"/>
    <property type="molecule type" value="Genomic_DNA"/>
</dbReference>
<organism evidence="1 2">
    <name type="scientific">Trapa incisa</name>
    <dbReference type="NCBI Taxonomy" id="236973"/>
    <lineage>
        <taxon>Eukaryota</taxon>
        <taxon>Viridiplantae</taxon>
        <taxon>Streptophyta</taxon>
        <taxon>Embryophyta</taxon>
        <taxon>Tracheophyta</taxon>
        <taxon>Spermatophyta</taxon>
        <taxon>Magnoliopsida</taxon>
        <taxon>eudicotyledons</taxon>
        <taxon>Gunneridae</taxon>
        <taxon>Pentapetalae</taxon>
        <taxon>rosids</taxon>
        <taxon>malvids</taxon>
        <taxon>Myrtales</taxon>
        <taxon>Lythraceae</taxon>
        <taxon>Trapa</taxon>
    </lineage>
</organism>
<protein>
    <submittedName>
        <fullName evidence="1">Uncharacterized protein</fullName>
    </submittedName>
</protein>